<dbReference type="SUPFAM" id="SSF52540">
    <property type="entry name" value="P-loop containing nucleoside triphosphate hydrolases"/>
    <property type="match status" value="1"/>
</dbReference>
<feature type="domain" description="OmpR/PhoB-type" evidence="4">
    <location>
        <begin position="788"/>
        <end position="897"/>
    </location>
</feature>
<evidence type="ECO:0000313" key="5">
    <source>
        <dbReference type="EMBL" id="CCH79032.1"/>
    </source>
</evidence>
<dbReference type="GO" id="GO:0006355">
    <property type="term" value="P:regulation of DNA-templated transcription"/>
    <property type="evidence" value="ECO:0007669"/>
    <property type="project" value="InterPro"/>
</dbReference>
<dbReference type="Gene3D" id="1.10.10.10">
    <property type="entry name" value="Winged helix-like DNA-binding domain superfamily/Winged helix DNA-binding domain"/>
    <property type="match status" value="1"/>
</dbReference>
<keyword evidence="2 3" id="KW-0238">DNA-binding</keyword>
<reference evidence="5 6" key="1">
    <citation type="journal article" date="2013" name="ISME J.">
        <title>A metabolic model for members of the genus Tetrasphaera involved in enhanced biological phosphorus removal.</title>
        <authorList>
            <person name="Kristiansen R."/>
            <person name="Nguyen H.T.T."/>
            <person name="Saunders A.M."/>
            <person name="Nielsen J.L."/>
            <person name="Wimmer R."/>
            <person name="Le V.Q."/>
            <person name="McIlroy S.J."/>
            <person name="Petrovski S."/>
            <person name="Seviour R.J."/>
            <person name="Calteau A."/>
            <person name="Nielsen K.L."/>
            <person name="Nielsen P.H."/>
        </authorList>
    </citation>
    <scope>NUCLEOTIDE SEQUENCE [LARGE SCALE GENOMIC DNA]</scope>
    <source>
        <strain evidence="5 6">T1-X7</strain>
    </source>
</reference>
<dbReference type="Gene3D" id="1.25.40.10">
    <property type="entry name" value="Tetratricopeptide repeat domain"/>
    <property type="match status" value="2"/>
</dbReference>
<evidence type="ECO:0000313" key="6">
    <source>
        <dbReference type="Proteomes" id="UP000035721"/>
    </source>
</evidence>
<dbReference type="PANTHER" id="PTHR35807:SF2">
    <property type="entry name" value="TRANSCRIPTIONAL ACTIVATOR DOMAIN"/>
    <property type="match status" value="1"/>
</dbReference>
<dbReference type="Pfam" id="PF00486">
    <property type="entry name" value="Trans_reg_C"/>
    <property type="match status" value="1"/>
</dbReference>
<dbReference type="SUPFAM" id="SSF48452">
    <property type="entry name" value="TPR-like"/>
    <property type="match status" value="2"/>
</dbReference>
<organism evidence="5 6">
    <name type="scientific">Nostocoides japonicum T1-X7</name>
    <dbReference type="NCBI Taxonomy" id="1194083"/>
    <lineage>
        <taxon>Bacteria</taxon>
        <taxon>Bacillati</taxon>
        <taxon>Actinomycetota</taxon>
        <taxon>Actinomycetes</taxon>
        <taxon>Micrococcales</taxon>
        <taxon>Intrasporangiaceae</taxon>
        <taxon>Nostocoides</taxon>
    </lineage>
</organism>
<dbReference type="PROSITE" id="PS51755">
    <property type="entry name" value="OMPR_PHOB"/>
    <property type="match status" value="1"/>
</dbReference>
<protein>
    <submittedName>
        <fullName evidence="5">Putative Transcriptional regulator</fullName>
    </submittedName>
</protein>
<gene>
    <name evidence="5" type="ORF">BN12_40002</name>
</gene>
<name>A0A077M1S9_9MICO</name>
<dbReference type="InterPro" id="IPR059106">
    <property type="entry name" value="WHD_MalT"/>
</dbReference>
<dbReference type="InterPro" id="IPR001867">
    <property type="entry name" value="OmpR/PhoB-type_DNA-bd"/>
</dbReference>
<dbReference type="GO" id="GO:0000160">
    <property type="term" value="P:phosphorelay signal transduction system"/>
    <property type="evidence" value="ECO:0007669"/>
    <property type="project" value="InterPro"/>
</dbReference>
<dbReference type="InterPro" id="IPR016032">
    <property type="entry name" value="Sig_transdc_resp-reg_C-effctor"/>
</dbReference>
<comment type="similarity">
    <text evidence="1">Belongs to the AfsR/DnrI/RedD regulatory family.</text>
</comment>
<keyword evidence="6" id="KW-1185">Reference proteome</keyword>
<evidence type="ECO:0000256" key="2">
    <source>
        <dbReference type="ARBA" id="ARBA00023125"/>
    </source>
</evidence>
<dbReference type="InterPro" id="IPR027417">
    <property type="entry name" value="P-loop_NTPase"/>
</dbReference>
<feature type="DNA-binding region" description="OmpR/PhoB-type" evidence="3">
    <location>
        <begin position="788"/>
        <end position="897"/>
    </location>
</feature>
<dbReference type="SUPFAM" id="SSF46894">
    <property type="entry name" value="C-terminal effector domain of the bipartite response regulators"/>
    <property type="match status" value="1"/>
</dbReference>
<evidence type="ECO:0000256" key="3">
    <source>
        <dbReference type="PROSITE-ProRule" id="PRU01091"/>
    </source>
</evidence>
<dbReference type="InterPro" id="IPR005158">
    <property type="entry name" value="BTAD"/>
</dbReference>
<comment type="caution">
    <text evidence="5">The sequence shown here is derived from an EMBL/GenBank/DDBJ whole genome shotgun (WGS) entry which is preliminary data.</text>
</comment>
<dbReference type="Proteomes" id="UP000035721">
    <property type="component" value="Unassembled WGS sequence"/>
</dbReference>
<dbReference type="PANTHER" id="PTHR35807">
    <property type="entry name" value="TRANSCRIPTIONAL REGULATOR REDD-RELATED"/>
    <property type="match status" value="1"/>
</dbReference>
<dbReference type="RefSeq" id="WP_048549671.1">
    <property type="nucleotide sequence ID" value="NZ_HF570958.1"/>
</dbReference>
<dbReference type="Pfam" id="PF03704">
    <property type="entry name" value="BTAD"/>
    <property type="match status" value="1"/>
</dbReference>
<dbReference type="AlphaFoldDB" id="A0A077M1S9"/>
<dbReference type="STRING" id="1194083.BN12_40002"/>
<dbReference type="Pfam" id="PF25873">
    <property type="entry name" value="WHD_MalT"/>
    <property type="match status" value="1"/>
</dbReference>
<dbReference type="InterPro" id="IPR036388">
    <property type="entry name" value="WH-like_DNA-bd_sf"/>
</dbReference>
<proteinExistence type="inferred from homology"/>
<accession>A0A077M1S9</accession>
<dbReference type="EMBL" id="CAJB01000334">
    <property type="protein sequence ID" value="CCH79032.1"/>
    <property type="molecule type" value="Genomic_DNA"/>
</dbReference>
<dbReference type="OrthoDB" id="3294840at2"/>
<evidence type="ECO:0000256" key="1">
    <source>
        <dbReference type="ARBA" id="ARBA00005820"/>
    </source>
</evidence>
<dbReference type="InterPro" id="IPR051677">
    <property type="entry name" value="AfsR-DnrI-RedD_regulator"/>
</dbReference>
<dbReference type="GO" id="GO:0003677">
    <property type="term" value="F:DNA binding"/>
    <property type="evidence" value="ECO:0007669"/>
    <property type="project" value="UniProtKB-UniRule"/>
</dbReference>
<sequence length="1040" mass="114326">MIPRPGLVGLVRAVTLPVLVLDAEAGYGKSTTADLITAGTRRAWFGLAPVDRDPLVFLENLVRVVSLAAGVPTIGPPGEPGQAAVGWPRRLDGFLDSFEELATPPEYLILDDYDLVAGSPVDAVLDHLIENRPPDLHIVVITRSHLRAPGWTLHRAHGELRTIGRSVLAFGPEELTEYYHHEFGITLSPEQARRLVEETEGWPIALSLLGQHLRDHELPLDASMADIPDSRDEIFAYLGDQIFRKQPLRTRSFLLAICGLETLEAEVCGAVALCPPRDAAGMLAELEQRGLFCSREDGVTYRLHRLFRDFLDTQLDEEGRRLFAIRAAEHYRQTGRPELAAPHDARAGLLGRAASDADIARSRLLKAGQHFTLLAISDALGDSALDTHPTLRVARSHALRMASRYHEALREAERARVLLRTGTGGLVGAAPALAAIAHVHLDTVEPRLASEALTQLGRHAERLPNDARQRWHAMVAENHVNAGRLREAGRLLEELADLDADVDLEHVLVRLVIRRGELHRGRAMLETRSHATEAKVPRAHREQAALLAWINGLLGSGEEAERHARHGMRLGADLRSPIVTCVCQGRLGLAQLCRSPNVPEEAVESFRAALATADEIDLPRFRAEPLIGLTVSAHRTGDTTATMRYAHQALEILHAAGDAYMFAMATLAVGVALAEQGNPHAADWLARARDQAVACGDAYLPLMADQWLGELALRAGRTEDFAQHATDALNATARLSLDEIWISSPWLGITSTTERTEWLTAARRLPEVGAYAGYLGSRIVGPSRAALPTSITQDAPTLRIQTLGRFSVLRDGEEIPARAWTRRKAMQILWLLITSERHSLRREEIIDQLWEDATDSAIRQFRVCLHTLHAALEPQRSSRADTRYVKTVGDRLWLDPTTVEIDLDEFRRLAHVGLEQPGDTGLTAMLAALDLYDGPYLADAPYFDPAVATRDAVAATYRDLVVSAARALCERGQYLRAASIGRRGIEQDPYHEAAYRSVAAAYLAAGDTAAAARMEEFCRKRMQDDLGISIAWDLDADGAL</sequence>
<evidence type="ECO:0000259" key="4">
    <source>
        <dbReference type="PROSITE" id="PS51755"/>
    </source>
</evidence>
<dbReference type="InterPro" id="IPR011990">
    <property type="entry name" value="TPR-like_helical_dom_sf"/>
</dbReference>
<dbReference type="SMART" id="SM01043">
    <property type="entry name" value="BTAD"/>
    <property type="match status" value="1"/>
</dbReference>